<reference evidence="1" key="1">
    <citation type="submission" date="2023-04" db="EMBL/GenBank/DDBJ databases">
        <title>Candida boidinii NBRC 1967.</title>
        <authorList>
            <person name="Ichikawa N."/>
            <person name="Sato H."/>
            <person name="Tonouchi N."/>
        </authorList>
    </citation>
    <scope>NUCLEOTIDE SEQUENCE</scope>
    <source>
        <strain evidence="1">NBRC 1967</strain>
    </source>
</reference>
<keyword evidence="2" id="KW-1185">Reference proteome</keyword>
<sequence length="330" mass="37797">MSYAGVSRNYQLASKKLGLSYDNLGLIISDWDDTITARDTIGLIFRAIKKVKPDSEYDADHFISIYKTQHDLFLDSKKDFLTRDTVTKEIEYQKQVKAVELSSVNEMIKVKYVENIPKSTFIHECDEVKIKSGFSKFFDGLLNQNSLIASKSDISSLPFIVLSVNWTSCFIEEYFEKHFNIRDMLDKETFKIICNEFEFDDSTGLSTGNILDYIKGINDENFVLKDIRTGYDKLLVTEYILNRYKMDKSNKRSVYLGDSATDVLSMIKCGKGIIMRNGNADATLKRLGFKVTDIADLTNNNDDDDDSEIDFLLVDNWFDLHSILTSVSDK</sequence>
<proteinExistence type="predicted"/>
<dbReference type="EMBL" id="BSXV01001093">
    <property type="protein sequence ID" value="GME91731.1"/>
    <property type="molecule type" value="Genomic_DNA"/>
</dbReference>
<dbReference type="Proteomes" id="UP001165101">
    <property type="component" value="Unassembled WGS sequence"/>
</dbReference>
<name>A0ACB5TQ72_CANBO</name>
<evidence type="ECO:0000313" key="1">
    <source>
        <dbReference type="EMBL" id="GME91731.1"/>
    </source>
</evidence>
<gene>
    <name evidence="1" type="ORF">Cboi01_000242300</name>
</gene>
<comment type="caution">
    <text evidence="1">The sequence shown here is derived from an EMBL/GenBank/DDBJ whole genome shotgun (WGS) entry which is preliminary data.</text>
</comment>
<organism evidence="1 2">
    <name type="scientific">Candida boidinii</name>
    <name type="common">Yeast</name>
    <dbReference type="NCBI Taxonomy" id="5477"/>
    <lineage>
        <taxon>Eukaryota</taxon>
        <taxon>Fungi</taxon>
        <taxon>Dikarya</taxon>
        <taxon>Ascomycota</taxon>
        <taxon>Saccharomycotina</taxon>
        <taxon>Pichiomycetes</taxon>
        <taxon>Pichiales</taxon>
        <taxon>Pichiaceae</taxon>
        <taxon>Ogataea</taxon>
        <taxon>Ogataea/Candida clade</taxon>
    </lineage>
</organism>
<evidence type="ECO:0000313" key="2">
    <source>
        <dbReference type="Proteomes" id="UP001165101"/>
    </source>
</evidence>
<accession>A0ACB5TQ72</accession>
<protein>
    <submittedName>
        <fullName evidence="1">Unnamed protein product</fullName>
    </submittedName>
</protein>